<evidence type="ECO:0000313" key="3">
    <source>
        <dbReference type="EMBL" id="KKN29774.1"/>
    </source>
</evidence>
<proteinExistence type="predicted"/>
<feature type="transmembrane region" description="Helical" evidence="2">
    <location>
        <begin position="82"/>
        <end position="101"/>
    </location>
</feature>
<dbReference type="EMBL" id="LAZR01002459">
    <property type="protein sequence ID" value="KKN29774.1"/>
    <property type="molecule type" value="Genomic_DNA"/>
</dbReference>
<evidence type="ECO:0000256" key="1">
    <source>
        <dbReference type="SAM" id="MobiDB-lite"/>
    </source>
</evidence>
<feature type="region of interest" description="Disordered" evidence="1">
    <location>
        <begin position="1"/>
        <end position="20"/>
    </location>
</feature>
<organism evidence="3">
    <name type="scientific">marine sediment metagenome</name>
    <dbReference type="NCBI Taxonomy" id="412755"/>
    <lineage>
        <taxon>unclassified sequences</taxon>
        <taxon>metagenomes</taxon>
        <taxon>ecological metagenomes</taxon>
    </lineage>
</organism>
<gene>
    <name evidence="3" type="ORF">LCGC14_0840720</name>
</gene>
<name>A0A0F9PHZ5_9ZZZZ</name>
<accession>A0A0F9PHZ5</accession>
<evidence type="ECO:0000256" key="2">
    <source>
        <dbReference type="SAM" id="Phobius"/>
    </source>
</evidence>
<protein>
    <submittedName>
        <fullName evidence="3">Uncharacterized protein</fullName>
    </submittedName>
</protein>
<keyword evidence="2" id="KW-1133">Transmembrane helix</keyword>
<keyword evidence="2" id="KW-0812">Transmembrane</keyword>
<dbReference type="AlphaFoldDB" id="A0A0F9PHZ5"/>
<sequence>MSDIVGIDPGGEMSGVAFEPTEEMPGGLGSLLGNVGSIFGPAGMAGMMGAGGMPPIDLSSRAESRAISGGTLTSGPVTFGQSYDTLIIGAVVVLGLLIVFGRKK</sequence>
<reference evidence="3" key="1">
    <citation type="journal article" date="2015" name="Nature">
        <title>Complex archaea that bridge the gap between prokaryotes and eukaryotes.</title>
        <authorList>
            <person name="Spang A."/>
            <person name="Saw J.H."/>
            <person name="Jorgensen S.L."/>
            <person name="Zaremba-Niedzwiedzka K."/>
            <person name="Martijn J."/>
            <person name="Lind A.E."/>
            <person name="van Eijk R."/>
            <person name="Schleper C."/>
            <person name="Guy L."/>
            <person name="Ettema T.J."/>
        </authorList>
    </citation>
    <scope>NUCLEOTIDE SEQUENCE</scope>
</reference>
<keyword evidence="2" id="KW-0472">Membrane</keyword>
<comment type="caution">
    <text evidence="3">The sequence shown here is derived from an EMBL/GenBank/DDBJ whole genome shotgun (WGS) entry which is preliminary data.</text>
</comment>